<proteinExistence type="predicted"/>
<comment type="subcellular location">
    <subcellularLocation>
        <location evidence="1">Membrane</location>
        <topology evidence="1">Multi-pass membrane protein</topology>
    </subcellularLocation>
</comment>
<keyword evidence="10" id="KW-1185">Reference proteome</keyword>
<evidence type="ECO:0000313" key="9">
    <source>
        <dbReference type="EMBL" id="KAK1434977.1"/>
    </source>
</evidence>
<dbReference type="Proteomes" id="UP001229421">
    <property type="component" value="Unassembled WGS sequence"/>
</dbReference>
<keyword evidence="4 5" id="KW-0472">Membrane</keyword>
<evidence type="ECO:0000256" key="1">
    <source>
        <dbReference type="ARBA" id="ARBA00004141"/>
    </source>
</evidence>
<accession>A0AAD8L543</accession>
<evidence type="ECO:0000256" key="3">
    <source>
        <dbReference type="ARBA" id="ARBA00022989"/>
    </source>
</evidence>
<evidence type="ECO:0000256" key="7">
    <source>
        <dbReference type="SAM" id="SignalP"/>
    </source>
</evidence>
<feature type="chain" id="PRO_5042086291" description="EXPERA domain-containing protein" evidence="7">
    <location>
        <begin position="25"/>
        <end position="180"/>
    </location>
</feature>
<feature type="transmembrane region" description="Helical" evidence="6">
    <location>
        <begin position="94"/>
        <end position="117"/>
    </location>
</feature>
<reference evidence="9" key="1">
    <citation type="journal article" date="2023" name="bioRxiv">
        <title>Improved chromosome-level genome assembly for marigold (Tagetes erecta).</title>
        <authorList>
            <person name="Jiang F."/>
            <person name="Yuan L."/>
            <person name="Wang S."/>
            <person name="Wang H."/>
            <person name="Xu D."/>
            <person name="Wang A."/>
            <person name="Fan W."/>
        </authorList>
    </citation>
    <scope>NUCLEOTIDE SEQUENCE</scope>
    <source>
        <strain evidence="9">WSJ</strain>
        <tissue evidence="9">Leaf</tissue>
    </source>
</reference>
<dbReference type="GO" id="GO:0005783">
    <property type="term" value="C:endoplasmic reticulum"/>
    <property type="evidence" value="ECO:0007669"/>
    <property type="project" value="TreeGrafter"/>
</dbReference>
<dbReference type="PANTHER" id="PTHR31204">
    <property type="entry name" value="SIGMA INTRACELLULAR RECEPTOR 2"/>
    <property type="match status" value="1"/>
</dbReference>
<keyword evidence="2 5" id="KW-0812">Transmembrane</keyword>
<dbReference type="InterPro" id="IPR033118">
    <property type="entry name" value="EXPERA"/>
</dbReference>
<keyword evidence="3 5" id="KW-1133">Transmembrane helix</keyword>
<sequence length="180" mass="20327">MNIIDTVLFIYFLLISIAVPIIDAQVCLPSSIFPDILIHLKNWFMLEFGNYLISEKPHFYVGIAWLELILAWPISLASLYGIAFAKSWLPTTCLIYGLYFFTALVMSTVHADFGVVLNNVKRDMWENLLSQVAILSELIGSGKASKKLLIFYYTFMCFAVLAILRGIPYNSDAGKKPKNS</sequence>
<gene>
    <name evidence="9" type="ORF">QVD17_00732</name>
</gene>
<organism evidence="9 10">
    <name type="scientific">Tagetes erecta</name>
    <name type="common">African marigold</name>
    <dbReference type="NCBI Taxonomy" id="13708"/>
    <lineage>
        <taxon>Eukaryota</taxon>
        <taxon>Viridiplantae</taxon>
        <taxon>Streptophyta</taxon>
        <taxon>Embryophyta</taxon>
        <taxon>Tracheophyta</taxon>
        <taxon>Spermatophyta</taxon>
        <taxon>Magnoliopsida</taxon>
        <taxon>eudicotyledons</taxon>
        <taxon>Gunneridae</taxon>
        <taxon>Pentapetalae</taxon>
        <taxon>asterids</taxon>
        <taxon>campanulids</taxon>
        <taxon>Asterales</taxon>
        <taxon>Asteraceae</taxon>
        <taxon>Asteroideae</taxon>
        <taxon>Heliantheae alliance</taxon>
        <taxon>Tageteae</taxon>
        <taxon>Tagetes</taxon>
    </lineage>
</organism>
<evidence type="ECO:0000259" key="8">
    <source>
        <dbReference type="PROSITE" id="PS51751"/>
    </source>
</evidence>
<comment type="caution">
    <text evidence="9">The sequence shown here is derived from an EMBL/GenBank/DDBJ whole genome shotgun (WGS) entry which is preliminary data.</text>
</comment>
<dbReference type="InterPro" id="IPR051987">
    <property type="entry name" value="Sigma-2_receptor-like"/>
</dbReference>
<evidence type="ECO:0000256" key="6">
    <source>
        <dbReference type="SAM" id="Phobius"/>
    </source>
</evidence>
<evidence type="ECO:0000256" key="5">
    <source>
        <dbReference type="PROSITE-ProRule" id="PRU01087"/>
    </source>
</evidence>
<dbReference type="EMBL" id="JAUHHV010000001">
    <property type="protein sequence ID" value="KAK1434977.1"/>
    <property type="molecule type" value="Genomic_DNA"/>
</dbReference>
<evidence type="ECO:0000256" key="4">
    <source>
        <dbReference type="ARBA" id="ARBA00023136"/>
    </source>
</evidence>
<keyword evidence="7" id="KW-0732">Signal</keyword>
<evidence type="ECO:0000256" key="2">
    <source>
        <dbReference type="ARBA" id="ARBA00022692"/>
    </source>
</evidence>
<feature type="signal peptide" evidence="7">
    <location>
        <begin position="1"/>
        <end position="24"/>
    </location>
</feature>
<feature type="transmembrane region" description="Helical" evidence="6">
    <location>
        <begin position="150"/>
        <end position="168"/>
    </location>
</feature>
<feature type="domain" description="EXPERA" evidence="8">
    <location>
        <begin position="4"/>
        <end position="163"/>
    </location>
</feature>
<name>A0AAD8L543_TARER</name>
<evidence type="ECO:0000313" key="10">
    <source>
        <dbReference type="Proteomes" id="UP001229421"/>
    </source>
</evidence>
<dbReference type="GO" id="GO:0016020">
    <property type="term" value="C:membrane"/>
    <property type="evidence" value="ECO:0007669"/>
    <property type="project" value="UniProtKB-SubCell"/>
</dbReference>
<feature type="transmembrane region" description="Helical" evidence="6">
    <location>
        <begin position="59"/>
        <end position="82"/>
    </location>
</feature>
<protein>
    <recommendedName>
        <fullName evidence="8">EXPERA domain-containing protein</fullName>
    </recommendedName>
</protein>
<dbReference type="PANTHER" id="PTHR31204:SF1">
    <property type="entry name" value="SIGMA INTRACELLULAR RECEPTOR 2"/>
    <property type="match status" value="1"/>
</dbReference>
<dbReference type="PROSITE" id="PS51751">
    <property type="entry name" value="EXPERA"/>
    <property type="match status" value="1"/>
</dbReference>
<dbReference type="AlphaFoldDB" id="A0AAD8L543"/>